<organism evidence="1">
    <name type="scientific">viral metagenome</name>
    <dbReference type="NCBI Taxonomy" id="1070528"/>
    <lineage>
        <taxon>unclassified sequences</taxon>
        <taxon>metagenomes</taxon>
        <taxon>organismal metagenomes</taxon>
    </lineage>
</organism>
<dbReference type="AlphaFoldDB" id="A0A6M3KB14"/>
<protein>
    <submittedName>
        <fullName evidence="1">Uncharacterized protein</fullName>
    </submittedName>
</protein>
<proteinExistence type="predicted"/>
<evidence type="ECO:0000313" key="1">
    <source>
        <dbReference type="EMBL" id="QJA78851.1"/>
    </source>
</evidence>
<dbReference type="EMBL" id="MT142356">
    <property type="protein sequence ID" value="QJA78851.1"/>
    <property type="molecule type" value="Genomic_DNA"/>
</dbReference>
<name>A0A6M3KB14_9ZZZZ</name>
<sequence>MGIEQALKNFGIGRTGPNAGDAPAGVASELRNWTEVINKHRGIAMDKEILGMMSGDTTGQYFTNEDLLRLKEKYPHASTEELFKKLTLQANLKQRARMDMLTKAFDKYVSALPKGPESLTNADVNKFFQINDVNQEWEGPKFLEFLKTAVERGAHPRLSQMKHMTTPGGGIVGIQGDVATPIVEPAEKPVSVFNRKLGTKRDVPRVVADAMIATGAWTEGDPITPVKPDKTLEQIENEARARATGTAAGTPVKPESYAPDMQQFLNSMTGESIMVNVRNPQEAAAAASKGFSPISPLDRGYGVEHGKSSAERETQINTDSAKARVQVTTLQTLNQLLDRFETGKLGKFKLNLQQYANSFSLPVNLSSLRDKEAFNALTEQLALQSRNMGEGMVLAGHMSDKDVQFLRDMNPQLVLSRGGNKLLINIRMAIAKRSNEIAKYMRDFKKQSGGRFDATAFDDYLAQKFNKTSIFGIPEGAVYSGSTDKITGLPVYQTKDGRYFIPEF</sequence>
<accession>A0A6M3KB14</accession>
<gene>
    <name evidence="1" type="ORF">MM415A00980_0012</name>
</gene>
<reference evidence="1" key="1">
    <citation type="submission" date="2020-03" db="EMBL/GenBank/DDBJ databases">
        <title>The deep terrestrial virosphere.</title>
        <authorList>
            <person name="Holmfeldt K."/>
            <person name="Nilsson E."/>
            <person name="Simone D."/>
            <person name="Lopez-Fernandez M."/>
            <person name="Wu X."/>
            <person name="de Brujin I."/>
            <person name="Lundin D."/>
            <person name="Andersson A."/>
            <person name="Bertilsson S."/>
            <person name="Dopson M."/>
        </authorList>
    </citation>
    <scope>NUCLEOTIDE SEQUENCE</scope>
    <source>
        <strain evidence="1">MM415A00980</strain>
    </source>
</reference>